<evidence type="ECO:0000313" key="3">
    <source>
        <dbReference type="Proteomes" id="UP001333818"/>
    </source>
</evidence>
<keyword evidence="3" id="KW-1185">Reference proteome</keyword>
<organism evidence="2 3">
    <name type="scientific">Tumidithrix elongata BACA0141</name>
    <dbReference type="NCBI Taxonomy" id="2716417"/>
    <lineage>
        <taxon>Bacteria</taxon>
        <taxon>Bacillati</taxon>
        <taxon>Cyanobacteriota</taxon>
        <taxon>Cyanophyceae</taxon>
        <taxon>Pseudanabaenales</taxon>
        <taxon>Pseudanabaenaceae</taxon>
        <taxon>Tumidithrix</taxon>
        <taxon>Tumidithrix elongata</taxon>
    </lineage>
</organism>
<keyword evidence="1" id="KW-0732">Signal</keyword>
<proteinExistence type="predicted"/>
<sequence length="141" mass="15035">MQFPKHRLALIVVSISLSLVVNACGENKIVQCNKVIQVANKFETIASGVTKDAAGFEKMAAQIDGIGAEMQTLKVADDKLNGFRDRFVAAYKEISLATREISKAIAAKDAKATTKATESLKATVAKESPLTGEINQYCTGG</sequence>
<reference evidence="2" key="1">
    <citation type="submission" date="2024-01" db="EMBL/GenBank/DDBJ databases">
        <title>Bank of Algae and Cyanobacteria of the Azores (BACA) strain genomes.</title>
        <authorList>
            <person name="Luz R."/>
            <person name="Cordeiro R."/>
            <person name="Fonseca A."/>
            <person name="Goncalves V."/>
        </authorList>
    </citation>
    <scope>NUCLEOTIDE SEQUENCE</scope>
    <source>
        <strain evidence="2">BACA0141</strain>
    </source>
</reference>
<protein>
    <recommendedName>
        <fullName evidence="4">Variable large protein</fullName>
    </recommendedName>
</protein>
<gene>
    <name evidence="2" type="ORF">V2H45_19990</name>
</gene>
<feature type="signal peptide" evidence="1">
    <location>
        <begin position="1"/>
        <end position="23"/>
    </location>
</feature>
<evidence type="ECO:0008006" key="4">
    <source>
        <dbReference type="Google" id="ProtNLM"/>
    </source>
</evidence>
<evidence type="ECO:0000313" key="2">
    <source>
        <dbReference type="EMBL" id="MEE3719029.1"/>
    </source>
</evidence>
<dbReference type="AlphaFoldDB" id="A0AAW9Q4B8"/>
<dbReference type="RefSeq" id="WP_330485465.1">
    <property type="nucleotide sequence ID" value="NZ_JAZBJZ010000107.1"/>
</dbReference>
<dbReference type="Proteomes" id="UP001333818">
    <property type="component" value="Unassembled WGS sequence"/>
</dbReference>
<feature type="chain" id="PRO_5044015724" description="Variable large protein" evidence="1">
    <location>
        <begin position="24"/>
        <end position="141"/>
    </location>
</feature>
<comment type="caution">
    <text evidence="2">The sequence shown here is derived from an EMBL/GenBank/DDBJ whole genome shotgun (WGS) entry which is preliminary data.</text>
</comment>
<name>A0AAW9Q4B8_9CYAN</name>
<dbReference type="EMBL" id="JAZBJZ010000107">
    <property type="protein sequence ID" value="MEE3719029.1"/>
    <property type="molecule type" value="Genomic_DNA"/>
</dbReference>
<evidence type="ECO:0000256" key="1">
    <source>
        <dbReference type="SAM" id="SignalP"/>
    </source>
</evidence>
<accession>A0AAW9Q4B8</accession>